<proteinExistence type="predicted"/>
<reference evidence="2" key="1">
    <citation type="submission" date="2015-07" db="EMBL/GenBank/DDBJ databases">
        <title>MeaNS - Measles Nucleotide Surveillance Program.</title>
        <authorList>
            <person name="Tran T."/>
            <person name="Druce J."/>
        </authorList>
    </citation>
    <scope>NUCLEOTIDE SEQUENCE</scope>
    <source>
        <strain evidence="2">UCB-OBI-ISO-001</strain>
        <tissue evidence="2">Gonad</tissue>
    </source>
</reference>
<evidence type="ECO:0000259" key="1">
    <source>
        <dbReference type="SMART" id="SM01126"/>
    </source>
</evidence>
<organism evidence="2">
    <name type="scientific">Octopus bimaculoides</name>
    <name type="common">California two-spotted octopus</name>
    <dbReference type="NCBI Taxonomy" id="37653"/>
    <lineage>
        <taxon>Eukaryota</taxon>
        <taxon>Metazoa</taxon>
        <taxon>Spiralia</taxon>
        <taxon>Lophotrochozoa</taxon>
        <taxon>Mollusca</taxon>
        <taxon>Cephalopoda</taxon>
        <taxon>Coleoidea</taxon>
        <taxon>Octopodiformes</taxon>
        <taxon>Octopoda</taxon>
        <taxon>Incirrata</taxon>
        <taxon>Octopodidae</taxon>
        <taxon>Octopus</taxon>
    </lineage>
</organism>
<evidence type="ECO:0000313" key="2">
    <source>
        <dbReference type="EMBL" id="KOF71206.1"/>
    </source>
</evidence>
<dbReference type="InterPro" id="IPR053164">
    <property type="entry name" value="IS1016-like_transposase"/>
</dbReference>
<dbReference type="InterPro" id="IPR024445">
    <property type="entry name" value="Tnp_ISXO2-like"/>
</dbReference>
<dbReference type="Pfam" id="PF12762">
    <property type="entry name" value="DDE_Tnp_IS1595"/>
    <property type="match status" value="1"/>
</dbReference>
<dbReference type="EMBL" id="KQ424302">
    <property type="protein sequence ID" value="KOF71206.1"/>
    <property type="molecule type" value="Genomic_DNA"/>
</dbReference>
<accession>A0A0L8G2H4</accession>
<dbReference type="PANTHER" id="PTHR47163:SF2">
    <property type="entry name" value="SI:DKEY-17M8.2"/>
    <property type="match status" value="1"/>
</dbReference>
<dbReference type="PANTHER" id="PTHR47163">
    <property type="entry name" value="DDE_TNP_IS1595 DOMAIN-CONTAINING PROTEIN"/>
    <property type="match status" value="1"/>
</dbReference>
<dbReference type="SMART" id="SM01126">
    <property type="entry name" value="DDE_Tnp_IS1595"/>
    <property type="match status" value="1"/>
</dbReference>
<protein>
    <recommendedName>
        <fullName evidence="1">ISXO2-like transposase domain-containing protein</fullName>
    </recommendedName>
</protein>
<dbReference type="STRING" id="37653.A0A0L8G2H4"/>
<sequence>MCNGVTETLLPIIERECEKDSVIHSDEWPAYSNLNAMGYHHFTVNHQEHYVDPETGAHTQAIERSWLDSKTIILKKMKGVGNELFRSHLDNFCWKVLRKDAADLFVEFLNDARSV</sequence>
<name>A0A0L8G2H4_OCTBM</name>
<feature type="domain" description="ISXO2-like transposase" evidence="1">
    <location>
        <begin position="1"/>
        <end position="100"/>
    </location>
</feature>
<dbReference type="AlphaFoldDB" id="A0A0L8G2H4"/>
<gene>
    <name evidence="2" type="ORF">OCBIM_22001409mg</name>
</gene>